<dbReference type="OrthoDB" id="2440603at2"/>
<sequence>MSFYFYYYSNVLKRNFMLVIMASVLLVLTFFIWAGIPVYIIGGAVGKFSSNLVIIHLCISLSAGILFSLYFLPINLIVAKNVAETMARSSMNSFIRIQIMWIIACSLIFQIILIIAIQL</sequence>
<dbReference type="Proteomes" id="UP000281498">
    <property type="component" value="Unassembled WGS sequence"/>
</dbReference>
<accession>A0A3A9K545</accession>
<organism evidence="2 3">
    <name type="scientific">Salipaludibacillus neizhouensis</name>
    <dbReference type="NCBI Taxonomy" id="885475"/>
    <lineage>
        <taxon>Bacteria</taxon>
        <taxon>Bacillati</taxon>
        <taxon>Bacillota</taxon>
        <taxon>Bacilli</taxon>
        <taxon>Bacillales</taxon>
        <taxon>Bacillaceae</taxon>
    </lineage>
</organism>
<keyword evidence="1" id="KW-1133">Transmembrane helix</keyword>
<evidence type="ECO:0000313" key="3">
    <source>
        <dbReference type="Proteomes" id="UP000281498"/>
    </source>
</evidence>
<evidence type="ECO:0000256" key="1">
    <source>
        <dbReference type="SAM" id="Phobius"/>
    </source>
</evidence>
<keyword evidence="1" id="KW-0812">Transmembrane</keyword>
<comment type="caution">
    <text evidence="2">The sequence shown here is derived from an EMBL/GenBank/DDBJ whole genome shotgun (WGS) entry which is preliminary data.</text>
</comment>
<dbReference type="AlphaFoldDB" id="A0A3A9K545"/>
<feature type="transmembrane region" description="Helical" evidence="1">
    <location>
        <begin position="53"/>
        <end position="78"/>
    </location>
</feature>
<reference evidence="2 3" key="1">
    <citation type="submission" date="2017-10" db="EMBL/GenBank/DDBJ databases">
        <title>Bacillus sp. nov., a halophilic bacterium isolated from a Keqin Lake.</title>
        <authorList>
            <person name="Wang H."/>
        </authorList>
    </citation>
    <scope>NUCLEOTIDE SEQUENCE [LARGE SCALE GENOMIC DNA]</scope>
    <source>
        <strain evidence="2 3">KCTC 13187</strain>
    </source>
</reference>
<proteinExistence type="predicted"/>
<protein>
    <submittedName>
        <fullName evidence="2">Uncharacterized protein</fullName>
    </submittedName>
</protein>
<keyword evidence="1" id="KW-0472">Membrane</keyword>
<feature type="transmembrane region" description="Helical" evidence="1">
    <location>
        <begin position="16"/>
        <end position="41"/>
    </location>
</feature>
<name>A0A3A9K545_9BACI</name>
<gene>
    <name evidence="2" type="ORF">CR203_24205</name>
</gene>
<evidence type="ECO:0000313" key="2">
    <source>
        <dbReference type="EMBL" id="RKL64813.1"/>
    </source>
</evidence>
<keyword evidence="3" id="KW-1185">Reference proteome</keyword>
<dbReference type="EMBL" id="PDOE01000035">
    <property type="protein sequence ID" value="RKL64813.1"/>
    <property type="molecule type" value="Genomic_DNA"/>
</dbReference>
<feature type="transmembrane region" description="Helical" evidence="1">
    <location>
        <begin position="99"/>
        <end position="117"/>
    </location>
</feature>